<evidence type="ECO:0000256" key="9">
    <source>
        <dbReference type="ARBA" id="ARBA00076414"/>
    </source>
</evidence>
<evidence type="ECO:0000256" key="4">
    <source>
        <dbReference type="ARBA" id="ARBA00022490"/>
    </source>
</evidence>
<keyword evidence="6 10" id="KW-0143">Chaperone</keyword>
<keyword evidence="15" id="KW-1185">Reference proteome</keyword>
<evidence type="ECO:0000256" key="6">
    <source>
        <dbReference type="ARBA" id="ARBA00023186"/>
    </source>
</evidence>
<proteinExistence type="inferred from homology"/>
<feature type="compositionally biased region" description="Basic and acidic residues" evidence="13">
    <location>
        <begin position="65"/>
        <end position="78"/>
    </location>
</feature>
<comment type="function">
    <text evidence="7 10 11">Participates actively in the response to hyperosmotic and heat shock by preventing the aggregation of stress-denatured proteins, in association with DnaK and GrpE. It is the nucleotide exchange factor for DnaK and may function as a thermosensor. Unfolded proteins bind initially to DnaJ; upon interaction with the DnaJ-bound protein, DnaK hydrolyzes its bound ATP, resulting in the formation of a stable complex. GrpE releases ADP from DnaK; ATP binding to DnaK triggers the release of the substrate protein, thus completing the reaction cycle. Several rounds of ATP-dependent interactions between DnaJ, DnaK and GrpE are required for fully efficient folding.</text>
</comment>
<accession>A0A8H2K4P7</accession>
<dbReference type="RefSeq" id="WP_246078145.1">
    <property type="nucleotide sequence ID" value="NZ_VFRA01000001.1"/>
</dbReference>
<dbReference type="GO" id="GO:0005737">
    <property type="term" value="C:cytoplasm"/>
    <property type="evidence" value="ECO:0007669"/>
    <property type="project" value="UniProtKB-SubCell"/>
</dbReference>
<evidence type="ECO:0000256" key="10">
    <source>
        <dbReference type="HAMAP-Rule" id="MF_01151"/>
    </source>
</evidence>
<dbReference type="InterPro" id="IPR009012">
    <property type="entry name" value="GrpE_head"/>
</dbReference>
<protein>
    <recommendedName>
        <fullName evidence="8 10">Protein GrpE</fullName>
    </recommendedName>
    <alternativeName>
        <fullName evidence="9 10">HSP-70 cofactor</fullName>
    </alternativeName>
</protein>
<dbReference type="SUPFAM" id="SSF58014">
    <property type="entry name" value="Coiled-coil domain of nucleotide exchange factor GrpE"/>
    <property type="match status" value="1"/>
</dbReference>
<feature type="compositionally biased region" description="Low complexity" evidence="13">
    <location>
        <begin position="39"/>
        <end position="50"/>
    </location>
</feature>
<comment type="similarity">
    <text evidence="2 10 12">Belongs to the GrpE family.</text>
</comment>
<name>A0A8H2K4P7_9MICO</name>
<dbReference type="PRINTS" id="PR00773">
    <property type="entry name" value="GRPEPROTEIN"/>
</dbReference>
<comment type="caution">
    <text evidence="14">The sequence shown here is derived from an EMBL/GenBank/DDBJ whole genome shotgun (WGS) entry which is preliminary data.</text>
</comment>
<dbReference type="GO" id="GO:0000774">
    <property type="term" value="F:adenyl-nucleotide exchange factor activity"/>
    <property type="evidence" value="ECO:0007669"/>
    <property type="project" value="InterPro"/>
</dbReference>
<dbReference type="AlphaFoldDB" id="A0A8H2K4P7"/>
<feature type="compositionally biased region" description="Basic and acidic residues" evidence="13">
    <location>
        <begin position="1"/>
        <end position="33"/>
    </location>
</feature>
<dbReference type="EMBL" id="VFRA01000001">
    <property type="protein sequence ID" value="TQO20115.1"/>
    <property type="molecule type" value="Genomic_DNA"/>
</dbReference>
<evidence type="ECO:0000256" key="5">
    <source>
        <dbReference type="ARBA" id="ARBA00023016"/>
    </source>
</evidence>
<dbReference type="GO" id="GO:0006457">
    <property type="term" value="P:protein folding"/>
    <property type="evidence" value="ECO:0007669"/>
    <property type="project" value="InterPro"/>
</dbReference>
<dbReference type="InterPro" id="IPR000740">
    <property type="entry name" value="GrpE"/>
</dbReference>
<dbReference type="GO" id="GO:0051087">
    <property type="term" value="F:protein-folding chaperone binding"/>
    <property type="evidence" value="ECO:0007669"/>
    <property type="project" value="InterPro"/>
</dbReference>
<organism evidence="14 15">
    <name type="scientific">Rhodoglobus vestalii</name>
    <dbReference type="NCBI Taxonomy" id="193384"/>
    <lineage>
        <taxon>Bacteria</taxon>
        <taxon>Bacillati</taxon>
        <taxon>Actinomycetota</taxon>
        <taxon>Actinomycetes</taxon>
        <taxon>Micrococcales</taxon>
        <taxon>Microbacteriaceae</taxon>
        <taxon>Rhodoglobus</taxon>
    </lineage>
</organism>
<evidence type="ECO:0000256" key="3">
    <source>
        <dbReference type="ARBA" id="ARBA00011738"/>
    </source>
</evidence>
<dbReference type="Proteomes" id="UP000316560">
    <property type="component" value="Unassembled WGS sequence"/>
</dbReference>
<dbReference type="GO" id="GO:0042803">
    <property type="term" value="F:protein homodimerization activity"/>
    <property type="evidence" value="ECO:0007669"/>
    <property type="project" value="InterPro"/>
</dbReference>
<dbReference type="FunFam" id="2.30.22.10:FF:000001">
    <property type="entry name" value="Protein GrpE"/>
    <property type="match status" value="1"/>
</dbReference>
<dbReference type="PANTHER" id="PTHR21237">
    <property type="entry name" value="GRPE PROTEIN"/>
    <property type="match status" value="1"/>
</dbReference>
<dbReference type="PANTHER" id="PTHR21237:SF23">
    <property type="entry name" value="GRPE PROTEIN HOMOLOG, MITOCHONDRIAL"/>
    <property type="match status" value="1"/>
</dbReference>
<evidence type="ECO:0000256" key="1">
    <source>
        <dbReference type="ARBA" id="ARBA00004496"/>
    </source>
</evidence>
<evidence type="ECO:0000313" key="14">
    <source>
        <dbReference type="EMBL" id="TQO20115.1"/>
    </source>
</evidence>
<comment type="subcellular location">
    <subcellularLocation>
        <location evidence="1 10">Cytoplasm</location>
    </subcellularLocation>
</comment>
<dbReference type="PROSITE" id="PS01071">
    <property type="entry name" value="GRPE"/>
    <property type="match status" value="1"/>
</dbReference>
<dbReference type="SUPFAM" id="SSF51064">
    <property type="entry name" value="Head domain of nucleotide exchange factor GrpE"/>
    <property type="match status" value="1"/>
</dbReference>
<dbReference type="Gene3D" id="2.30.22.10">
    <property type="entry name" value="Head domain of nucleotide exchange factor GrpE"/>
    <property type="match status" value="1"/>
</dbReference>
<feature type="region of interest" description="Disordered" evidence="13">
    <location>
        <begin position="1"/>
        <end position="108"/>
    </location>
</feature>
<evidence type="ECO:0000256" key="12">
    <source>
        <dbReference type="RuleBase" id="RU004478"/>
    </source>
</evidence>
<evidence type="ECO:0000256" key="11">
    <source>
        <dbReference type="RuleBase" id="RU000639"/>
    </source>
</evidence>
<evidence type="ECO:0000313" key="15">
    <source>
        <dbReference type="Proteomes" id="UP000316560"/>
    </source>
</evidence>
<evidence type="ECO:0000256" key="13">
    <source>
        <dbReference type="SAM" id="MobiDB-lite"/>
    </source>
</evidence>
<dbReference type="HAMAP" id="MF_01151">
    <property type="entry name" value="GrpE"/>
    <property type="match status" value="1"/>
</dbReference>
<keyword evidence="5 10" id="KW-0346">Stress response</keyword>
<gene>
    <name evidence="10" type="primary">grpE</name>
    <name evidence="14" type="ORF">FB472_1727</name>
</gene>
<comment type="subunit">
    <text evidence="3 10">Homodimer.</text>
</comment>
<dbReference type="CDD" id="cd00446">
    <property type="entry name" value="GrpE"/>
    <property type="match status" value="1"/>
</dbReference>
<sequence>MSDKNKNKKNKDHDEHKEPVIRDKRRVDPETGDIRATPSSAAEDSAAGEGQPAGSAEMASGSVDDTAHPDAAAEHGADADAGADSNADADAELTDGETVANELSAEDQQLLEDASRDLVAEMRDQMLRAQAELVNFRSRVERDRVTNREAVIADVVRSMLPALDDLDRADKHGDIIEGTPLALVAHKISSSFERFGLRKVGEKGEVFDPAFHEAVVHLTDPEAKENTIADVFEPGYILGERVVRAAKVAVSGPTQ</sequence>
<keyword evidence="4 10" id="KW-0963">Cytoplasm</keyword>
<dbReference type="Gene3D" id="3.90.20.20">
    <property type="match status" value="1"/>
</dbReference>
<evidence type="ECO:0000256" key="8">
    <source>
        <dbReference type="ARBA" id="ARBA00072274"/>
    </source>
</evidence>
<dbReference type="InterPro" id="IPR013805">
    <property type="entry name" value="GrpE_CC"/>
</dbReference>
<evidence type="ECO:0000256" key="2">
    <source>
        <dbReference type="ARBA" id="ARBA00009054"/>
    </source>
</evidence>
<dbReference type="GO" id="GO:0051082">
    <property type="term" value="F:unfolded protein binding"/>
    <property type="evidence" value="ECO:0007669"/>
    <property type="project" value="TreeGrafter"/>
</dbReference>
<reference evidence="14 15" key="1">
    <citation type="submission" date="2019-06" db="EMBL/GenBank/DDBJ databases">
        <title>Sequencing the genomes of 1000 actinobacteria strains.</title>
        <authorList>
            <person name="Klenk H.-P."/>
        </authorList>
    </citation>
    <scope>NUCLEOTIDE SEQUENCE [LARGE SCALE GENOMIC DNA]</scope>
    <source>
        <strain evidence="14 15">DSM 21947</strain>
    </source>
</reference>
<evidence type="ECO:0000256" key="7">
    <source>
        <dbReference type="ARBA" id="ARBA00053401"/>
    </source>
</evidence>
<dbReference type="Pfam" id="PF01025">
    <property type="entry name" value="GrpE"/>
    <property type="match status" value="1"/>
</dbReference>